<dbReference type="SUPFAM" id="SSF56529">
    <property type="entry name" value="FAH"/>
    <property type="match status" value="1"/>
</dbReference>
<dbReference type="Proteomes" id="UP000321464">
    <property type="component" value="Unassembled WGS sequence"/>
</dbReference>
<sequence length="271" mass="28129">MPSSGSLSEAPTRSALLRKAADTLARAEASRAPIAPLSRSIADLTTGEAYAIADLRAARRRSPLVGYKLGYTSAAMREQMGIDHPNYGRLFAASVTRRGWLRSGQLIHPRVEPEIALLLGRDLKGPEVSRAEAWGAVQAVMPSLEIVDTRYVSYEFTAPDNIADNSSAARVVLGTPVPADAAPDLCAVSVELSCDGVVVGTGLGRDAMGDPIRALAWLANALAAIGAGLRAGDIVMTGGLTRAHPAAPGARFSASFGGLGEVAAQFSEIAP</sequence>
<comment type="caution">
    <text evidence="3">The sequence shown here is derived from an EMBL/GenBank/DDBJ whole genome shotgun (WGS) entry which is preliminary data.</text>
</comment>
<dbReference type="Gene3D" id="3.90.850.10">
    <property type="entry name" value="Fumarylacetoacetase-like, C-terminal domain"/>
    <property type="match status" value="1"/>
</dbReference>
<dbReference type="InterPro" id="IPR050772">
    <property type="entry name" value="Hydratase-Decarb/MhpD_sf"/>
</dbReference>
<gene>
    <name evidence="3" type="ORF">NSE01_26640</name>
</gene>
<protein>
    <submittedName>
        <fullName evidence="3">2-keto-4-pentenoate hydratase</fullName>
    </submittedName>
</protein>
<dbReference type="PANTHER" id="PTHR30143:SF0">
    <property type="entry name" value="2-KETO-4-PENTENOATE HYDRATASE"/>
    <property type="match status" value="1"/>
</dbReference>
<evidence type="ECO:0000313" key="3">
    <source>
        <dbReference type="EMBL" id="GEO00832.1"/>
    </source>
</evidence>
<name>A0A512AM90_9SPHN</name>
<dbReference type="InterPro" id="IPR036663">
    <property type="entry name" value="Fumarylacetoacetase_C_sf"/>
</dbReference>
<dbReference type="PANTHER" id="PTHR30143">
    <property type="entry name" value="ACID HYDRATASE"/>
    <property type="match status" value="1"/>
</dbReference>
<evidence type="ECO:0000256" key="1">
    <source>
        <dbReference type="ARBA" id="ARBA00023239"/>
    </source>
</evidence>
<dbReference type="GO" id="GO:0005737">
    <property type="term" value="C:cytoplasm"/>
    <property type="evidence" value="ECO:0007669"/>
    <property type="project" value="TreeGrafter"/>
</dbReference>
<dbReference type="Pfam" id="PF01557">
    <property type="entry name" value="FAA_hydrolase"/>
    <property type="match status" value="1"/>
</dbReference>
<proteinExistence type="predicted"/>
<dbReference type="InterPro" id="IPR011234">
    <property type="entry name" value="Fumarylacetoacetase-like_C"/>
</dbReference>
<evidence type="ECO:0000259" key="2">
    <source>
        <dbReference type="Pfam" id="PF01557"/>
    </source>
</evidence>
<feature type="domain" description="Fumarylacetoacetase-like C-terminal" evidence="2">
    <location>
        <begin position="109"/>
        <end position="265"/>
    </location>
</feature>
<reference evidence="3 4" key="1">
    <citation type="submission" date="2019-07" db="EMBL/GenBank/DDBJ databases">
        <title>Whole genome shotgun sequence of Novosphingobium sediminis NBRC 106119.</title>
        <authorList>
            <person name="Hosoyama A."/>
            <person name="Uohara A."/>
            <person name="Ohji S."/>
            <person name="Ichikawa N."/>
        </authorList>
    </citation>
    <scope>NUCLEOTIDE SEQUENCE [LARGE SCALE GENOMIC DNA]</scope>
    <source>
        <strain evidence="3 4">NBRC 106119</strain>
    </source>
</reference>
<keyword evidence="4" id="KW-1185">Reference proteome</keyword>
<accession>A0A512AM90</accession>
<keyword evidence="1" id="KW-0456">Lyase</keyword>
<dbReference type="OrthoDB" id="9792137at2"/>
<dbReference type="GO" id="GO:0008684">
    <property type="term" value="F:2-oxopent-4-enoate hydratase activity"/>
    <property type="evidence" value="ECO:0007669"/>
    <property type="project" value="TreeGrafter"/>
</dbReference>
<dbReference type="RefSeq" id="WP_147160168.1">
    <property type="nucleotide sequence ID" value="NZ_BJYR01000018.1"/>
</dbReference>
<organism evidence="3 4">
    <name type="scientific">Novosphingobium sediminis</name>
    <dbReference type="NCBI Taxonomy" id="707214"/>
    <lineage>
        <taxon>Bacteria</taxon>
        <taxon>Pseudomonadati</taxon>
        <taxon>Pseudomonadota</taxon>
        <taxon>Alphaproteobacteria</taxon>
        <taxon>Sphingomonadales</taxon>
        <taxon>Sphingomonadaceae</taxon>
        <taxon>Novosphingobium</taxon>
    </lineage>
</organism>
<dbReference type="AlphaFoldDB" id="A0A512AM90"/>
<dbReference type="EMBL" id="BJYR01000018">
    <property type="protein sequence ID" value="GEO00832.1"/>
    <property type="molecule type" value="Genomic_DNA"/>
</dbReference>
<evidence type="ECO:0000313" key="4">
    <source>
        <dbReference type="Proteomes" id="UP000321464"/>
    </source>
</evidence>